<feature type="domain" description="Putative DNA-binding" evidence="1">
    <location>
        <begin position="8"/>
        <end position="99"/>
    </location>
</feature>
<evidence type="ECO:0000259" key="1">
    <source>
        <dbReference type="Pfam" id="PF09836"/>
    </source>
</evidence>
<dbReference type="Gene3D" id="1.10.150.690">
    <property type="entry name" value="DUF2063"/>
    <property type="match status" value="1"/>
</dbReference>
<dbReference type="RefSeq" id="WP_089900279.1">
    <property type="nucleotide sequence ID" value="NZ_FOCI01000006.1"/>
</dbReference>
<accession>A0A1H8C0B1</accession>
<proteinExistence type="predicted"/>
<keyword evidence="3" id="KW-1185">Reference proteome</keyword>
<keyword evidence="2" id="KW-0238">DNA-binding</keyword>
<name>A0A1H8C0B1_9RHOB</name>
<organism evidence="2 3">
    <name type="scientific">Loktanella fryxellensis</name>
    <dbReference type="NCBI Taxonomy" id="245187"/>
    <lineage>
        <taxon>Bacteria</taxon>
        <taxon>Pseudomonadati</taxon>
        <taxon>Pseudomonadota</taxon>
        <taxon>Alphaproteobacteria</taxon>
        <taxon>Rhodobacterales</taxon>
        <taxon>Roseobacteraceae</taxon>
        <taxon>Loktanella</taxon>
    </lineage>
</organism>
<reference evidence="2 3" key="1">
    <citation type="submission" date="2016-10" db="EMBL/GenBank/DDBJ databases">
        <authorList>
            <person name="de Groot N.N."/>
        </authorList>
    </citation>
    <scope>NUCLEOTIDE SEQUENCE [LARGE SCALE GENOMIC DNA]</scope>
    <source>
        <strain evidence="2 3">DSM 16213</strain>
    </source>
</reference>
<evidence type="ECO:0000313" key="2">
    <source>
        <dbReference type="EMBL" id="SEM88442.1"/>
    </source>
</evidence>
<evidence type="ECO:0000313" key="3">
    <source>
        <dbReference type="Proteomes" id="UP000199585"/>
    </source>
</evidence>
<dbReference type="Pfam" id="PF09836">
    <property type="entry name" value="DUF2063"/>
    <property type="match status" value="1"/>
</dbReference>
<dbReference type="Proteomes" id="UP000199585">
    <property type="component" value="Unassembled WGS sequence"/>
</dbReference>
<dbReference type="InterPro" id="IPR044922">
    <property type="entry name" value="DUF2063_N_sf"/>
</dbReference>
<protein>
    <submittedName>
        <fullName evidence="2">Putative DNA-binding domain-containing protein</fullName>
    </submittedName>
</protein>
<dbReference type="AlphaFoldDB" id="A0A1H8C0B1"/>
<dbReference type="STRING" id="245187.SAMN04488003_1064"/>
<sequence>MPSHEAGQAAFAAAVMQRVAPTDLAPLGVTAVGDLDRRFAVYRNTFAHSLTEALAARFPTVQRLVGADFFRAMAAMHVTETPPDSPVLQTYGTAFPAFLRRFPPVAHLPYLADVATVEVLRGQAYHAADATPLTPDAVQAALVRDPQDAVLTLHPGLRVVHTDHGAVSVWRCNQPGAVPAPVAPAPEAALIFRHAGNAVVLPVATATAAAVAALAAGTPLGRVPEVAIATALPPLLRHALILRVTAANPKGTS</sequence>
<gene>
    <name evidence="2" type="ORF">SAMN04488003_1064</name>
</gene>
<dbReference type="OrthoDB" id="4146344at2"/>
<dbReference type="InterPro" id="IPR018640">
    <property type="entry name" value="DUF2063"/>
</dbReference>
<dbReference type="EMBL" id="FOCI01000006">
    <property type="protein sequence ID" value="SEM88442.1"/>
    <property type="molecule type" value="Genomic_DNA"/>
</dbReference>
<dbReference type="GO" id="GO:0003677">
    <property type="term" value="F:DNA binding"/>
    <property type="evidence" value="ECO:0007669"/>
    <property type="project" value="UniProtKB-KW"/>
</dbReference>